<feature type="transmembrane region" description="Helical" evidence="1">
    <location>
        <begin position="44"/>
        <end position="67"/>
    </location>
</feature>
<keyword evidence="1" id="KW-0472">Membrane</keyword>
<sequence length="217" mass="22608">MDLTSLLILAGLGAFHGLNPAMGWLFAVALGLQERSRDGVLRALPPIVLGHAGSVLITLGLVSAARLAAPPKVVSYGVAAVVCGFGLWRLLRRRHPRWVGMKVTKWQLAGWSFLMATAHGAGLMVLPVALNDGHGAHGAHGAHSGHGGHEGYEAAALASQSLLTTGVHTLAMLVTTTVLALVVYERLGVAVLRRAWFNLDLAWAVALIGAGAFAALT</sequence>
<dbReference type="EMBL" id="JBHMBS010000018">
    <property type="protein sequence ID" value="MFB9679842.1"/>
    <property type="molecule type" value="Genomic_DNA"/>
</dbReference>
<proteinExistence type="predicted"/>
<keyword evidence="1" id="KW-1133">Transmembrane helix</keyword>
<name>A0ABV5TL34_9ACTN</name>
<dbReference type="Proteomes" id="UP001589610">
    <property type="component" value="Unassembled WGS sequence"/>
</dbReference>
<gene>
    <name evidence="2" type="ORF">ACFFRH_30525</name>
</gene>
<accession>A0ABV5TL34</accession>
<evidence type="ECO:0008006" key="4">
    <source>
        <dbReference type="Google" id="ProtNLM"/>
    </source>
</evidence>
<keyword evidence="1" id="KW-0812">Transmembrane</keyword>
<organism evidence="2 3">
    <name type="scientific">Streptosporangium vulgare</name>
    <dbReference type="NCBI Taxonomy" id="46190"/>
    <lineage>
        <taxon>Bacteria</taxon>
        <taxon>Bacillati</taxon>
        <taxon>Actinomycetota</taxon>
        <taxon>Actinomycetes</taxon>
        <taxon>Streptosporangiales</taxon>
        <taxon>Streptosporangiaceae</taxon>
        <taxon>Streptosporangium</taxon>
    </lineage>
</organism>
<evidence type="ECO:0000313" key="2">
    <source>
        <dbReference type="EMBL" id="MFB9679842.1"/>
    </source>
</evidence>
<comment type="caution">
    <text evidence="2">The sequence shown here is derived from an EMBL/GenBank/DDBJ whole genome shotgun (WGS) entry which is preliminary data.</text>
</comment>
<feature type="transmembrane region" description="Helical" evidence="1">
    <location>
        <begin position="196"/>
        <end position="216"/>
    </location>
</feature>
<dbReference type="RefSeq" id="WP_344746355.1">
    <property type="nucleotide sequence ID" value="NZ_BAAAWW010000092.1"/>
</dbReference>
<feature type="transmembrane region" description="Helical" evidence="1">
    <location>
        <begin position="111"/>
        <end position="130"/>
    </location>
</feature>
<feature type="transmembrane region" description="Helical" evidence="1">
    <location>
        <begin position="73"/>
        <end position="91"/>
    </location>
</feature>
<feature type="transmembrane region" description="Helical" evidence="1">
    <location>
        <begin position="162"/>
        <end position="184"/>
    </location>
</feature>
<feature type="transmembrane region" description="Helical" evidence="1">
    <location>
        <begin position="6"/>
        <end position="32"/>
    </location>
</feature>
<evidence type="ECO:0000313" key="3">
    <source>
        <dbReference type="Proteomes" id="UP001589610"/>
    </source>
</evidence>
<reference evidence="2 3" key="1">
    <citation type="submission" date="2024-09" db="EMBL/GenBank/DDBJ databases">
        <authorList>
            <person name="Sun Q."/>
            <person name="Mori K."/>
        </authorList>
    </citation>
    <scope>NUCLEOTIDE SEQUENCE [LARGE SCALE GENOMIC DNA]</scope>
    <source>
        <strain evidence="2 3">JCM 3028</strain>
    </source>
</reference>
<evidence type="ECO:0000256" key="1">
    <source>
        <dbReference type="SAM" id="Phobius"/>
    </source>
</evidence>
<keyword evidence="3" id="KW-1185">Reference proteome</keyword>
<protein>
    <recommendedName>
        <fullName evidence="4">Cell wall anchor protein</fullName>
    </recommendedName>
</protein>